<keyword evidence="3" id="KW-1185">Reference proteome</keyword>
<dbReference type="GeneID" id="111248170"/>
<evidence type="ECO:0000313" key="3">
    <source>
        <dbReference type="Proteomes" id="UP000594260"/>
    </source>
</evidence>
<feature type="chain" id="PRO_5033914699" evidence="1">
    <location>
        <begin position="30"/>
        <end position="159"/>
    </location>
</feature>
<protein>
    <submittedName>
        <fullName evidence="2">Uncharacterized protein</fullName>
    </submittedName>
</protein>
<accession>A0A7M7JQR7</accession>
<dbReference type="Proteomes" id="UP000594260">
    <property type="component" value="Unplaced"/>
</dbReference>
<proteinExistence type="predicted"/>
<reference evidence="2" key="1">
    <citation type="submission" date="2021-01" db="UniProtKB">
        <authorList>
            <consortium name="EnsemblMetazoa"/>
        </authorList>
    </citation>
    <scope>IDENTIFICATION</scope>
</reference>
<dbReference type="RefSeq" id="XP_022655759.1">
    <property type="nucleotide sequence ID" value="XM_022800024.1"/>
</dbReference>
<name>A0A7M7JQR7_VARDE</name>
<dbReference type="OrthoDB" id="10533309at2759"/>
<dbReference type="RefSeq" id="XP_022655761.1">
    <property type="nucleotide sequence ID" value="XM_022800026.1"/>
</dbReference>
<evidence type="ECO:0000256" key="1">
    <source>
        <dbReference type="SAM" id="SignalP"/>
    </source>
</evidence>
<feature type="signal peptide" evidence="1">
    <location>
        <begin position="1"/>
        <end position="29"/>
    </location>
</feature>
<sequence length="159" mass="18097">MCKFVGVRFVLQLQLQLILHAVDVKLVDTVNMFADRMPPPGGQCRNQIMQSRSMNISIIIQPPLFSLDSGRQFLHTRQFCLLPTNLRLNDKVLKMKYAEAGFYMNKKLAKAQLAAENGNQEMYPLSPRSDNETEFGFAIRREPSLRINIINGITNNSPV</sequence>
<dbReference type="EnsemblMetazoa" id="XM_022800025">
    <property type="protein sequence ID" value="XP_022655760"/>
    <property type="gene ID" value="LOC111248170"/>
</dbReference>
<dbReference type="KEGG" id="vde:111248170"/>
<organism evidence="2 3">
    <name type="scientific">Varroa destructor</name>
    <name type="common">Honeybee mite</name>
    <dbReference type="NCBI Taxonomy" id="109461"/>
    <lineage>
        <taxon>Eukaryota</taxon>
        <taxon>Metazoa</taxon>
        <taxon>Ecdysozoa</taxon>
        <taxon>Arthropoda</taxon>
        <taxon>Chelicerata</taxon>
        <taxon>Arachnida</taxon>
        <taxon>Acari</taxon>
        <taxon>Parasitiformes</taxon>
        <taxon>Mesostigmata</taxon>
        <taxon>Gamasina</taxon>
        <taxon>Dermanyssoidea</taxon>
        <taxon>Varroidae</taxon>
        <taxon>Varroa</taxon>
    </lineage>
</organism>
<dbReference type="EnsemblMetazoa" id="XM_022800026">
    <property type="protein sequence ID" value="XP_022655761"/>
    <property type="gene ID" value="LOC111248170"/>
</dbReference>
<keyword evidence="1" id="KW-0732">Signal</keyword>
<dbReference type="AlphaFoldDB" id="A0A7M7JQR7"/>
<evidence type="ECO:0000313" key="2">
    <source>
        <dbReference type="EnsemblMetazoa" id="XP_022655759"/>
    </source>
</evidence>
<dbReference type="InParanoid" id="A0A7M7JQR7"/>
<dbReference type="EnsemblMetazoa" id="XM_022800024">
    <property type="protein sequence ID" value="XP_022655759"/>
    <property type="gene ID" value="LOC111248170"/>
</dbReference>
<dbReference type="RefSeq" id="XP_022655760.1">
    <property type="nucleotide sequence ID" value="XM_022800025.1"/>
</dbReference>